<accession>A0A0D1ZMT3</accession>
<evidence type="ECO:0000313" key="3">
    <source>
        <dbReference type="Proteomes" id="UP000053328"/>
    </source>
</evidence>
<keyword evidence="3" id="KW-1185">Reference proteome</keyword>
<proteinExistence type="predicted"/>
<gene>
    <name evidence="2" type="ORF">PV08_06913</name>
</gene>
<dbReference type="RefSeq" id="XP_016234348.1">
    <property type="nucleotide sequence ID" value="XM_016381246.1"/>
</dbReference>
<dbReference type="OrthoDB" id="10406538at2759"/>
<reference evidence="2 3" key="1">
    <citation type="submission" date="2015-01" db="EMBL/GenBank/DDBJ databases">
        <title>The Genome Sequence of Exophiala spinifera CBS89968.</title>
        <authorList>
            <consortium name="The Broad Institute Genomics Platform"/>
            <person name="Cuomo C."/>
            <person name="de Hoog S."/>
            <person name="Gorbushina A."/>
            <person name="Stielow B."/>
            <person name="Teixiera M."/>
            <person name="Abouelleil A."/>
            <person name="Chapman S.B."/>
            <person name="Priest M."/>
            <person name="Young S.K."/>
            <person name="Wortman J."/>
            <person name="Nusbaum C."/>
            <person name="Birren B."/>
        </authorList>
    </citation>
    <scope>NUCLEOTIDE SEQUENCE [LARGE SCALE GENOMIC DNA]</scope>
    <source>
        <strain evidence="2 3">CBS 89968</strain>
    </source>
</reference>
<dbReference type="HOGENOM" id="CLU_1970599_0_0_1"/>
<feature type="region of interest" description="Disordered" evidence="1">
    <location>
        <begin position="107"/>
        <end position="127"/>
    </location>
</feature>
<dbReference type="AlphaFoldDB" id="A0A0D1ZMT3"/>
<sequence length="127" mass="14610">MDDSEHIASKPDMGRAQVVTSDFAQTICCPYHGHLEKATETFLFEHLRRCGWTEEQLMALDRRYNDAESQSCILFGEEESHEERDYKLQRKLQDALQQRLLIARAMGATQPHNDDCTDEPGLQQGEP</sequence>
<dbReference type="Proteomes" id="UP000053328">
    <property type="component" value="Unassembled WGS sequence"/>
</dbReference>
<name>A0A0D1ZMT3_9EURO</name>
<dbReference type="VEuPathDB" id="FungiDB:PV08_06913"/>
<evidence type="ECO:0000256" key="1">
    <source>
        <dbReference type="SAM" id="MobiDB-lite"/>
    </source>
</evidence>
<dbReference type="GeneID" id="27333996"/>
<dbReference type="EMBL" id="KN847496">
    <property type="protein sequence ID" value="KIW14132.1"/>
    <property type="molecule type" value="Genomic_DNA"/>
</dbReference>
<evidence type="ECO:0000313" key="2">
    <source>
        <dbReference type="EMBL" id="KIW14132.1"/>
    </source>
</evidence>
<organism evidence="2 3">
    <name type="scientific">Exophiala spinifera</name>
    <dbReference type="NCBI Taxonomy" id="91928"/>
    <lineage>
        <taxon>Eukaryota</taxon>
        <taxon>Fungi</taxon>
        <taxon>Dikarya</taxon>
        <taxon>Ascomycota</taxon>
        <taxon>Pezizomycotina</taxon>
        <taxon>Eurotiomycetes</taxon>
        <taxon>Chaetothyriomycetidae</taxon>
        <taxon>Chaetothyriales</taxon>
        <taxon>Herpotrichiellaceae</taxon>
        <taxon>Exophiala</taxon>
    </lineage>
</organism>
<protein>
    <submittedName>
        <fullName evidence="2">Uncharacterized protein</fullName>
    </submittedName>
</protein>